<protein>
    <recommendedName>
        <fullName evidence="2">Cytokinin riboside 5'-monophosphate phosphoribohydrolase</fullName>
        <ecNumber evidence="2">3.2.2.n1</ecNumber>
    </recommendedName>
</protein>
<gene>
    <name evidence="3" type="ORF">A3C24_03330</name>
</gene>
<dbReference type="PANTHER" id="PTHR31223">
    <property type="entry name" value="LOG FAMILY PROTEIN YJL055W"/>
    <property type="match status" value="1"/>
</dbReference>
<dbReference type="InterPro" id="IPR031100">
    <property type="entry name" value="LOG_fam"/>
</dbReference>
<dbReference type="SUPFAM" id="SSF102405">
    <property type="entry name" value="MCP/YpsA-like"/>
    <property type="match status" value="1"/>
</dbReference>
<dbReference type="Pfam" id="PF03641">
    <property type="entry name" value="Lysine_decarbox"/>
    <property type="match status" value="1"/>
</dbReference>
<dbReference type="GO" id="GO:0009691">
    <property type="term" value="P:cytokinin biosynthetic process"/>
    <property type="evidence" value="ECO:0007669"/>
    <property type="project" value="UniProtKB-UniRule"/>
</dbReference>
<dbReference type="NCBIfam" id="TIGR00730">
    <property type="entry name" value="Rossman fold protein, TIGR00730 family"/>
    <property type="match status" value="1"/>
</dbReference>
<dbReference type="EC" id="3.2.2.n1" evidence="2"/>
<dbReference type="GO" id="GO:0016799">
    <property type="term" value="F:hydrolase activity, hydrolyzing N-glycosyl compounds"/>
    <property type="evidence" value="ECO:0007669"/>
    <property type="project" value="TreeGrafter"/>
</dbReference>
<keyword evidence="2" id="KW-0378">Hydrolase</keyword>
<dbReference type="Proteomes" id="UP000177159">
    <property type="component" value="Unassembled WGS sequence"/>
</dbReference>
<keyword evidence="2" id="KW-0203">Cytokinin biosynthesis</keyword>
<dbReference type="AlphaFoldDB" id="A0A1F7H0U6"/>
<accession>A0A1F7H0U6</accession>
<evidence type="ECO:0000313" key="3">
    <source>
        <dbReference type="EMBL" id="OGK24554.1"/>
    </source>
</evidence>
<evidence type="ECO:0000313" key="4">
    <source>
        <dbReference type="Proteomes" id="UP000177159"/>
    </source>
</evidence>
<dbReference type="GO" id="GO:0005829">
    <property type="term" value="C:cytosol"/>
    <property type="evidence" value="ECO:0007669"/>
    <property type="project" value="TreeGrafter"/>
</dbReference>
<comment type="caution">
    <text evidence="3">The sequence shown here is derived from an EMBL/GenBank/DDBJ whole genome shotgun (WGS) entry which is preliminary data.</text>
</comment>
<name>A0A1F7H0U6_9BACT</name>
<dbReference type="EMBL" id="MFZM01000006">
    <property type="protein sequence ID" value="OGK24554.1"/>
    <property type="molecule type" value="Genomic_DNA"/>
</dbReference>
<organism evidence="3 4">
    <name type="scientific">Candidatus Roizmanbacteria bacterium RIFCSPHIGHO2_02_FULL_37_24</name>
    <dbReference type="NCBI Taxonomy" id="1802037"/>
    <lineage>
        <taxon>Bacteria</taxon>
        <taxon>Candidatus Roizmaniibacteriota</taxon>
    </lineage>
</organism>
<dbReference type="Gene3D" id="3.40.50.450">
    <property type="match status" value="1"/>
</dbReference>
<sequence>MRIGISLTSSLKVAPEYIDLTHMVAASLAHEGFGVVFGGTDYGMMGELAKSYKDNGGKDLVGVIAKDLMKVTKGYKAYSNLDEKFLVPTMEDRKRKIVELSNGFIILPGGYGTLEELGIIVGGKANKLFDKPIAIYNYKGFYDKFIEFLKYMTEKSFSKIALGNIVLIEDDINNIINYFKEYKPISLPDKFID</sequence>
<proteinExistence type="inferred from homology"/>
<dbReference type="InterPro" id="IPR005269">
    <property type="entry name" value="LOG"/>
</dbReference>
<dbReference type="PANTHER" id="PTHR31223:SF70">
    <property type="entry name" value="LOG FAMILY PROTEIN YJL055W"/>
    <property type="match status" value="1"/>
</dbReference>
<evidence type="ECO:0000256" key="2">
    <source>
        <dbReference type="RuleBase" id="RU363015"/>
    </source>
</evidence>
<comment type="similarity">
    <text evidence="1 2">Belongs to the LOG family.</text>
</comment>
<evidence type="ECO:0000256" key="1">
    <source>
        <dbReference type="ARBA" id="ARBA00006763"/>
    </source>
</evidence>
<reference evidence="3 4" key="1">
    <citation type="journal article" date="2016" name="Nat. Commun.">
        <title>Thousands of microbial genomes shed light on interconnected biogeochemical processes in an aquifer system.</title>
        <authorList>
            <person name="Anantharaman K."/>
            <person name="Brown C.T."/>
            <person name="Hug L.A."/>
            <person name="Sharon I."/>
            <person name="Castelle C.J."/>
            <person name="Probst A.J."/>
            <person name="Thomas B.C."/>
            <person name="Singh A."/>
            <person name="Wilkins M.J."/>
            <person name="Karaoz U."/>
            <person name="Brodie E.L."/>
            <person name="Williams K.H."/>
            <person name="Hubbard S.S."/>
            <person name="Banfield J.F."/>
        </authorList>
    </citation>
    <scope>NUCLEOTIDE SEQUENCE [LARGE SCALE GENOMIC DNA]</scope>
</reference>